<dbReference type="EMBL" id="BA000022">
    <property type="protein sequence ID" value="BAA18099.1"/>
    <property type="molecule type" value="Genomic_DNA"/>
</dbReference>
<evidence type="ECO:0000313" key="2">
    <source>
        <dbReference type="Proteomes" id="UP000001425"/>
    </source>
</evidence>
<dbReference type="eggNOG" id="COG3293">
    <property type="taxonomic scope" value="Bacteria"/>
</dbReference>
<evidence type="ECO:0000313" key="1">
    <source>
        <dbReference type="EMBL" id="BAA18099.1"/>
    </source>
</evidence>
<dbReference type="EnsemblBacteria" id="BAA18099">
    <property type="protein sequence ID" value="BAA18099"/>
    <property type="gene ID" value="BAA18099"/>
</dbReference>
<sequence length="95" mass="11027">MPSFIYSAQDVNGRCSPMISLPHQTVYKYFHKWQRKGIWQQVHDGLRKEVRKKIGRTPNSTVAMVDSQSVKTTEKRGRYMTLMVARKLKDVNGIS</sequence>
<dbReference type="PANTHER" id="PTHR30007">
    <property type="entry name" value="PHP DOMAIN PROTEIN"/>
    <property type="match status" value="1"/>
</dbReference>
<dbReference type="Proteomes" id="UP000001425">
    <property type="component" value="Chromosome"/>
</dbReference>
<protein>
    <submittedName>
        <fullName evidence="1">Transposase</fullName>
    </submittedName>
</protein>
<gene>
    <name evidence="1" type="ordered locus">ssr2227</name>
</gene>
<dbReference type="PIR" id="S75538">
    <property type="entry name" value="S75538"/>
</dbReference>
<dbReference type="AlphaFoldDB" id="P74026"/>
<keyword evidence="2" id="KW-1185">Reference proteome</keyword>
<name>P74026_SYNY3</name>
<reference evidence="1 2" key="2">
    <citation type="journal article" date="1996" name="DNA Res.">
        <title>Sequence analysis of the genome of the unicellular cyanobacterium Synechocystis sp. strain PCC6803. II. Sequence determination of the entire genome and assignment of potential protein-coding regions.</title>
        <authorList>
            <person name="Kaneko T."/>
            <person name="Sato S."/>
            <person name="Kotani H."/>
            <person name="Tanaka A."/>
            <person name="Asamizu E."/>
            <person name="Nakamura Y."/>
            <person name="Miyajima N."/>
            <person name="Hirosawa M."/>
            <person name="Sugiura M."/>
            <person name="Sasamoto S."/>
            <person name="Kimura T."/>
            <person name="Hosouchi T."/>
            <person name="Matsuno A."/>
            <person name="Muraki A."/>
            <person name="Nakazaki N."/>
            <person name="Naruo K."/>
            <person name="Okumura S."/>
            <person name="Shimpo S."/>
            <person name="Takeuchi C."/>
            <person name="Wada T."/>
            <person name="Watanabe A."/>
            <person name="Yamada M."/>
            <person name="Yasuda M."/>
            <person name="Tabata S."/>
        </authorList>
    </citation>
    <scope>NUCLEOTIDE SEQUENCE [LARGE SCALE GENOMIC DNA]</scope>
    <source>
        <strain evidence="2">ATCC 27184 / PCC 6803 / Kazusa</strain>
    </source>
</reference>
<dbReference type="PaxDb" id="1148-1653183"/>
<dbReference type="KEGG" id="syn:ssr2227"/>
<accession>P74026</accession>
<dbReference type="InParanoid" id="P74026"/>
<proteinExistence type="predicted"/>
<dbReference type="STRING" id="1148.gene:10498970"/>
<dbReference type="PhylomeDB" id="P74026"/>
<dbReference type="PANTHER" id="PTHR30007:SF0">
    <property type="entry name" value="TRANSPOSASE"/>
    <property type="match status" value="1"/>
</dbReference>
<reference evidence="1 2" key="1">
    <citation type="journal article" date="1995" name="DNA Res.">
        <title>Sequence analysis of the genome of the unicellular cyanobacterium Synechocystis sp. strain PCC6803. I. Sequence features in the 1 Mb region from map positions 64% to 92% of the genome.</title>
        <authorList>
            <person name="Kaneko T."/>
            <person name="Tanaka A."/>
            <person name="Sato S."/>
            <person name="Kotani H."/>
            <person name="Sazuka T."/>
            <person name="Miyajima N."/>
            <person name="Sugiura M."/>
            <person name="Tabata S."/>
        </authorList>
    </citation>
    <scope>NUCLEOTIDE SEQUENCE [LARGE SCALE GENOMIC DNA]</scope>
    <source>
        <strain evidence="2">ATCC 27184 / PCC 6803 / Kazusa</strain>
    </source>
</reference>
<organism evidence="1 2">
    <name type="scientific">Synechocystis sp. (strain ATCC 27184 / PCC 6803 / Kazusa)</name>
    <dbReference type="NCBI Taxonomy" id="1111708"/>
    <lineage>
        <taxon>Bacteria</taxon>
        <taxon>Bacillati</taxon>
        <taxon>Cyanobacteriota</taxon>
        <taxon>Cyanophyceae</taxon>
        <taxon>Synechococcales</taxon>
        <taxon>Merismopediaceae</taxon>
        <taxon>Synechocystis</taxon>
    </lineage>
</organism>